<evidence type="ECO:0000313" key="13">
    <source>
        <dbReference type="Proteomes" id="UP000177912"/>
    </source>
</evidence>
<keyword evidence="3 8" id="KW-0813">Transport</keyword>
<evidence type="ECO:0000256" key="5">
    <source>
        <dbReference type="ARBA" id="ARBA00023136"/>
    </source>
</evidence>
<dbReference type="STRING" id="1817822.A2826_00330"/>
<dbReference type="Gene3D" id="2.60.15.10">
    <property type="entry name" value="F0F1 ATP synthase delta/epsilon subunit, N-terminal"/>
    <property type="match status" value="1"/>
</dbReference>
<dbReference type="InterPro" id="IPR036771">
    <property type="entry name" value="ATPsynth_dsu/esu_N"/>
</dbReference>
<evidence type="ECO:0000256" key="2">
    <source>
        <dbReference type="ARBA" id="ARBA00005712"/>
    </source>
</evidence>
<dbReference type="NCBIfam" id="NF009980">
    <property type="entry name" value="PRK13446.1"/>
    <property type="match status" value="1"/>
</dbReference>
<keyword evidence="5 8" id="KW-0472">Membrane</keyword>
<dbReference type="GO" id="GO:0045259">
    <property type="term" value="C:proton-transporting ATP synthase complex"/>
    <property type="evidence" value="ECO:0007669"/>
    <property type="project" value="UniProtKB-KW"/>
</dbReference>
<dbReference type="InterPro" id="IPR001469">
    <property type="entry name" value="ATP_synth_F1_dsu/esu"/>
</dbReference>
<dbReference type="Pfam" id="PF00401">
    <property type="entry name" value="ATP-synt_DE"/>
    <property type="match status" value="1"/>
</dbReference>
<dbReference type="Gene3D" id="1.20.5.440">
    <property type="entry name" value="ATP synthase delta/epsilon subunit, C-terminal domain"/>
    <property type="match status" value="1"/>
</dbReference>
<protein>
    <recommendedName>
        <fullName evidence="8">ATP synthase epsilon chain</fullName>
    </recommendedName>
    <alternativeName>
        <fullName evidence="8">ATP synthase F1 sector epsilon subunit</fullName>
    </alternativeName>
    <alternativeName>
        <fullName evidence="8">F-ATPase epsilon subunit</fullName>
    </alternativeName>
</protein>
<dbReference type="GO" id="GO:0005524">
    <property type="term" value="F:ATP binding"/>
    <property type="evidence" value="ECO:0007669"/>
    <property type="project" value="UniProtKB-UniRule"/>
</dbReference>
<dbReference type="CDD" id="cd12152">
    <property type="entry name" value="F1-ATPase_delta"/>
    <property type="match status" value="1"/>
</dbReference>
<organism evidence="12 13">
    <name type="scientific">Candidatus Doudnabacteria bacterium RIFCSPHIGHO2_01_FULL_43_23</name>
    <dbReference type="NCBI Taxonomy" id="1817822"/>
    <lineage>
        <taxon>Bacteria</taxon>
        <taxon>Candidatus Doudnaibacteriota</taxon>
    </lineage>
</organism>
<comment type="function">
    <text evidence="8">Produces ATP from ADP in the presence of a proton gradient across the membrane.</text>
</comment>
<evidence type="ECO:0000259" key="11">
    <source>
        <dbReference type="Pfam" id="PF02823"/>
    </source>
</evidence>
<dbReference type="SUPFAM" id="SSF51344">
    <property type="entry name" value="Epsilon subunit of F1F0-ATP synthase N-terminal domain"/>
    <property type="match status" value="1"/>
</dbReference>
<dbReference type="Pfam" id="PF02823">
    <property type="entry name" value="ATP-synt_DE_N"/>
    <property type="match status" value="1"/>
</dbReference>
<evidence type="ECO:0000256" key="1">
    <source>
        <dbReference type="ARBA" id="ARBA00004202"/>
    </source>
</evidence>
<comment type="similarity">
    <text evidence="2 8 9">Belongs to the ATPase epsilon chain family.</text>
</comment>
<feature type="domain" description="ATP synthase epsilon subunit C-terminal" evidence="10">
    <location>
        <begin position="85"/>
        <end position="130"/>
    </location>
</feature>
<gene>
    <name evidence="8" type="primary">atpC</name>
    <name evidence="12" type="ORF">A2826_00330</name>
</gene>
<comment type="subcellular location">
    <subcellularLocation>
        <location evidence="1 8">Cell membrane</location>
        <topology evidence="1 8">Peripheral membrane protein</topology>
    </subcellularLocation>
</comment>
<dbReference type="EMBL" id="MFEI01000030">
    <property type="protein sequence ID" value="OGE80498.1"/>
    <property type="molecule type" value="Genomic_DNA"/>
</dbReference>
<proteinExistence type="inferred from homology"/>
<keyword evidence="8" id="KW-1003">Cell membrane</keyword>
<name>A0A1F5NS79_9BACT</name>
<dbReference type="NCBIfam" id="TIGR01216">
    <property type="entry name" value="ATP_synt_epsi"/>
    <property type="match status" value="1"/>
</dbReference>
<accession>A0A1F5NS79</accession>
<dbReference type="InterPro" id="IPR020547">
    <property type="entry name" value="ATP_synth_F1_esu_C"/>
</dbReference>
<dbReference type="SUPFAM" id="SSF46604">
    <property type="entry name" value="Epsilon subunit of F1F0-ATP synthase C-terminal domain"/>
    <property type="match status" value="1"/>
</dbReference>
<comment type="caution">
    <text evidence="12">The sequence shown here is derived from an EMBL/GenBank/DDBJ whole genome shotgun (WGS) entry which is preliminary data.</text>
</comment>
<sequence>MLNLQIATPEKVVLKEKIDKVSLPTELGEITVLSGHIPLVANLVPGELAIYKGGETRYFAVAGGFVEVRPGDNIIVLADAAEHAEEIDLTRAEDAARRAKKVMEGVRQDDVKFAEAQVALERSLMRLRVARRSRRHQAGAGTTKI</sequence>
<dbReference type="GO" id="GO:0005886">
    <property type="term" value="C:plasma membrane"/>
    <property type="evidence" value="ECO:0007669"/>
    <property type="project" value="UniProtKB-SubCell"/>
</dbReference>
<keyword evidence="4 8" id="KW-0406">Ion transport</keyword>
<dbReference type="PANTHER" id="PTHR13822:SF10">
    <property type="entry name" value="ATP SYNTHASE EPSILON CHAIN, CHLOROPLASTIC"/>
    <property type="match status" value="1"/>
</dbReference>
<dbReference type="GO" id="GO:0046933">
    <property type="term" value="F:proton-transporting ATP synthase activity, rotational mechanism"/>
    <property type="evidence" value="ECO:0007669"/>
    <property type="project" value="UniProtKB-UniRule"/>
</dbReference>
<dbReference type="InterPro" id="IPR020546">
    <property type="entry name" value="ATP_synth_F1_dsu/esu_N"/>
</dbReference>
<dbReference type="PANTHER" id="PTHR13822">
    <property type="entry name" value="ATP SYNTHASE DELTA/EPSILON CHAIN"/>
    <property type="match status" value="1"/>
</dbReference>
<evidence type="ECO:0000256" key="8">
    <source>
        <dbReference type="HAMAP-Rule" id="MF_00530"/>
    </source>
</evidence>
<evidence type="ECO:0000313" key="12">
    <source>
        <dbReference type="EMBL" id="OGE80498.1"/>
    </source>
</evidence>
<evidence type="ECO:0000256" key="9">
    <source>
        <dbReference type="RuleBase" id="RU003656"/>
    </source>
</evidence>
<keyword evidence="8" id="KW-0375">Hydrogen ion transport</keyword>
<reference evidence="12 13" key="1">
    <citation type="journal article" date="2016" name="Nat. Commun.">
        <title>Thousands of microbial genomes shed light on interconnected biogeochemical processes in an aquifer system.</title>
        <authorList>
            <person name="Anantharaman K."/>
            <person name="Brown C.T."/>
            <person name="Hug L.A."/>
            <person name="Sharon I."/>
            <person name="Castelle C.J."/>
            <person name="Probst A.J."/>
            <person name="Thomas B.C."/>
            <person name="Singh A."/>
            <person name="Wilkins M.J."/>
            <person name="Karaoz U."/>
            <person name="Brodie E.L."/>
            <person name="Williams K.H."/>
            <person name="Hubbard S.S."/>
            <person name="Banfield J.F."/>
        </authorList>
    </citation>
    <scope>NUCLEOTIDE SEQUENCE [LARGE SCALE GENOMIC DNA]</scope>
</reference>
<keyword evidence="6 8" id="KW-0139">CF(1)</keyword>
<dbReference type="InterPro" id="IPR036794">
    <property type="entry name" value="ATP_F1_dsu/esu_C_sf"/>
</dbReference>
<evidence type="ECO:0000256" key="7">
    <source>
        <dbReference type="ARBA" id="ARBA00023310"/>
    </source>
</evidence>
<dbReference type="Proteomes" id="UP000177912">
    <property type="component" value="Unassembled WGS sequence"/>
</dbReference>
<evidence type="ECO:0000256" key="3">
    <source>
        <dbReference type="ARBA" id="ARBA00022448"/>
    </source>
</evidence>
<evidence type="ECO:0000259" key="10">
    <source>
        <dbReference type="Pfam" id="PF00401"/>
    </source>
</evidence>
<dbReference type="HAMAP" id="MF_00530">
    <property type="entry name" value="ATP_synth_epsil_bac"/>
    <property type="match status" value="1"/>
</dbReference>
<evidence type="ECO:0000256" key="4">
    <source>
        <dbReference type="ARBA" id="ARBA00023065"/>
    </source>
</evidence>
<keyword evidence="7 8" id="KW-0066">ATP synthesis</keyword>
<dbReference type="AlphaFoldDB" id="A0A1F5NS79"/>
<feature type="domain" description="ATP synthase F1 complex delta/epsilon subunit N-terminal" evidence="11">
    <location>
        <begin position="2"/>
        <end position="81"/>
    </location>
</feature>
<comment type="subunit">
    <text evidence="8 9">F-type ATPases have 2 components, CF(1) - the catalytic core - and CF(0) - the membrane proton channel. CF(1) has five subunits: alpha(3), beta(3), gamma(1), delta(1), epsilon(1). CF(0) has three main subunits: a, b and c.</text>
</comment>
<evidence type="ECO:0000256" key="6">
    <source>
        <dbReference type="ARBA" id="ARBA00023196"/>
    </source>
</evidence>